<evidence type="ECO:0000256" key="13">
    <source>
        <dbReference type="ARBA" id="ARBA00047162"/>
    </source>
</evidence>
<evidence type="ECO:0000313" key="15">
    <source>
        <dbReference type="EMBL" id="KAK3884671.1"/>
    </source>
</evidence>
<feature type="compositionally biased region" description="Polar residues" evidence="14">
    <location>
        <begin position="324"/>
        <end position="336"/>
    </location>
</feature>
<evidence type="ECO:0000256" key="11">
    <source>
        <dbReference type="ARBA" id="ARBA00023212"/>
    </source>
</evidence>
<feature type="region of interest" description="Disordered" evidence="14">
    <location>
        <begin position="760"/>
        <end position="796"/>
    </location>
</feature>
<evidence type="ECO:0000256" key="6">
    <source>
        <dbReference type="ARBA" id="ARBA00022490"/>
    </source>
</evidence>
<protein>
    <recommendedName>
        <fullName evidence="5">Coiled-coil domain-containing protein 181</fullName>
    </recommendedName>
</protein>
<feature type="compositionally biased region" description="Polar residues" evidence="14">
    <location>
        <begin position="701"/>
        <end position="719"/>
    </location>
</feature>
<evidence type="ECO:0000256" key="7">
    <source>
        <dbReference type="ARBA" id="ARBA00022701"/>
    </source>
</evidence>
<comment type="caution">
    <text evidence="15">The sequence shown here is derived from an EMBL/GenBank/DDBJ whole genome shotgun (WGS) entry which is preliminary data.</text>
</comment>
<comment type="subcellular location">
    <subcellularLocation>
        <location evidence="2">Cell projection</location>
        <location evidence="2">Cilium</location>
        <location evidence="2">Flagellum</location>
    </subcellularLocation>
    <subcellularLocation>
        <location evidence="3">Cytoplasm</location>
        <location evidence="3">Cytoskeleton</location>
    </subcellularLocation>
</comment>
<feature type="compositionally biased region" description="Polar residues" evidence="14">
    <location>
        <begin position="500"/>
        <end position="512"/>
    </location>
</feature>
<organism evidence="15 16">
    <name type="scientific">Petrolisthes cinctipes</name>
    <name type="common">Flat porcelain crab</name>
    <dbReference type="NCBI Taxonomy" id="88211"/>
    <lineage>
        <taxon>Eukaryota</taxon>
        <taxon>Metazoa</taxon>
        <taxon>Ecdysozoa</taxon>
        <taxon>Arthropoda</taxon>
        <taxon>Crustacea</taxon>
        <taxon>Multicrustacea</taxon>
        <taxon>Malacostraca</taxon>
        <taxon>Eumalacostraca</taxon>
        <taxon>Eucarida</taxon>
        <taxon>Decapoda</taxon>
        <taxon>Pleocyemata</taxon>
        <taxon>Anomura</taxon>
        <taxon>Galatheoidea</taxon>
        <taxon>Porcellanidae</taxon>
        <taxon>Petrolisthes</taxon>
    </lineage>
</organism>
<feature type="compositionally biased region" description="Low complexity" evidence="14">
    <location>
        <begin position="526"/>
        <end position="564"/>
    </location>
</feature>
<evidence type="ECO:0000256" key="14">
    <source>
        <dbReference type="SAM" id="MobiDB-lite"/>
    </source>
</evidence>
<keyword evidence="7" id="KW-0493">Microtubule</keyword>
<feature type="compositionally biased region" description="Low complexity" evidence="14">
    <location>
        <begin position="450"/>
        <end position="459"/>
    </location>
</feature>
<evidence type="ECO:0000256" key="12">
    <source>
        <dbReference type="ARBA" id="ARBA00023273"/>
    </source>
</evidence>
<keyword evidence="8" id="KW-0282">Flagellum</keyword>
<dbReference type="InterPro" id="IPR026687">
    <property type="entry name" value="CCDC181"/>
</dbReference>
<evidence type="ECO:0000256" key="5">
    <source>
        <dbReference type="ARBA" id="ARBA00022306"/>
    </source>
</evidence>
<evidence type="ECO:0000256" key="4">
    <source>
        <dbReference type="ARBA" id="ARBA00005737"/>
    </source>
</evidence>
<keyword evidence="11" id="KW-0206">Cytoskeleton</keyword>
<dbReference type="PANTHER" id="PTHR14320">
    <property type="entry name" value="COILED-COIL DOMAIN-CONTAINING PROTEIN 181"/>
    <property type="match status" value="1"/>
</dbReference>
<accession>A0AAE1G3W3</accession>
<keyword evidence="12" id="KW-0966">Cell projection</keyword>
<feature type="compositionally biased region" description="Basic and acidic residues" evidence="14">
    <location>
        <begin position="357"/>
        <end position="380"/>
    </location>
</feature>
<evidence type="ECO:0000313" key="16">
    <source>
        <dbReference type="Proteomes" id="UP001286313"/>
    </source>
</evidence>
<name>A0AAE1G3W3_PETCI</name>
<keyword evidence="10" id="KW-0969">Cilium</keyword>
<feature type="compositionally biased region" description="Polar residues" evidence="14">
    <location>
        <begin position="433"/>
        <end position="442"/>
    </location>
</feature>
<evidence type="ECO:0000256" key="3">
    <source>
        <dbReference type="ARBA" id="ARBA00004245"/>
    </source>
</evidence>
<evidence type="ECO:0000256" key="1">
    <source>
        <dbReference type="ARBA" id="ARBA00002213"/>
    </source>
</evidence>
<feature type="region of interest" description="Disordered" evidence="14">
    <location>
        <begin position="234"/>
        <end position="270"/>
    </location>
</feature>
<comment type="subunit">
    <text evidence="13">Homodimer. Interacts with HOOK1. Interacts with HOOK2. Interacts with HOOK3.</text>
</comment>
<dbReference type="GO" id="GO:0005874">
    <property type="term" value="C:microtubule"/>
    <property type="evidence" value="ECO:0007669"/>
    <property type="project" value="UniProtKB-KW"/>
</dbReference>
<feature type="compositionally biased region" description="Acidic residues" evidence="14">
    <location>
        <begin position="387"/>
        <end position="409"/>
    </location>
</feature>
<feature type="compositionally biased region" description="Basic and acidic residues" evidence="14">
    <location>
        <begin position="303"/>
        <end position="316"/>
    </location>
</feature>
<comment type="similarity">
    <text evidence="4">Belongs to the CCDC181 family.</text>
</comment>
<evidence type="ECO:0000256" key="8">
    <source>
        <dbReference type="ARBA" id="ARBA00022846"/>
    </source>
</evidence>
<sequence>MPRITDADDDYTVTADQRAALMELESLTWNYPTPQQHHHNNNNIQASTAIPYHTHHHDDTDDEDDDDDESYYVELAPYDMTERLKEVNRALVEDPTPAECDRAITIRFREVIADYQSPRQYYPSDSDDGYGDSSDIIYDAEEEETVDGLTQESLGSGNLSVINLVSQDSPLDVSSDVHHNNNNNNRSEVRKNELPNVKISELTTDVKRNELNIRLYGSDVDEDTRAEVPKLLLQDDDQAELNTNATKKSTETTSEKSNRTHAIPHEESLLKVDESGLADLESFLRDCENLSAEEPPEAYYSIENHDKEIKEEREEACPPEVSERTQMTQGVTSSEDTTNDAEKLKASDDDDDDDDPGGERREDNDTSDTIDHKLPAKSESDYLSLEYSDDFEEFPDDEEVGFGDEMEESCTEKPKSNPSLPTSPSESKDKSKSNSGLPTTPTKSKDKAKSNSSLPTSPSKSKDKTKSNSSLPTTPEHHDQNKTEVAGSGGPATRQDDQTQRPSTTRSPSPQKGSHRSRRDVDSSRRSVSSPTSDRNGSNNSSRNSNQRADSKSPSLASSSTATDPPKPLVSTTAVRSSKPNNKRATAAPPMIKPALLTPDKLGSIKCSEQPHRHHNSHHHHQHKTRTLPSSVRNSPSSSGGSLTSSSVSSSSSSSPSSSASSSSSLGSRGRSSSSRLALSGPVRPTVHSPTTTGRVPGSPVKSSAATALQYHTTTTHKATPQPRVRKAASASDLHNRVREDSEERQHMNDEVFKAWVKRKDRQAAVTKRQQKSSGSTGGRSGGGGGKSSGEVSERRARAEEAFQAWLARKREQLKLEKRLRGERRRLEDQSRYARSKAECDSAYREWCRRKRDEVRITARSGGGVPRSQSLERPWVQEKTRKLYSAYLNAH</sequence>
<feature type="compositionally biased region" description="Basic and acidic residues" evidence="14">
    <location>
        <begin position="248"/>
        <end position="270"/>
    </location>
</feature>
<feature type="compositionally biased region" description="Polar residues" evidence="14">
    <location>
        <begin position="416"/>
        <end position="425"/>
    </location>
</feature>
<reference evidence="15" key="1">
    <citation type="submission" date="2023-10" db="EMBL/GenBank/DDBJ databases">
        <title>Genome assemblies of two species of porcelain crab, Petrolisthes cinctipes and Petrolisthes manimaculis (Anomura: Porcellanidae).</title>
        <authorList>
            <person name="Angst P."/>
        </authorList>
    </citation>
    <scope>NUCLEOTIDE SEQUENCE</scope>
    <source>
        <strain evidence="15">PB745_01</strain>
        <tissue evidence="15">Gill</tissue>
    </source>
</reference>
<keyword evidence="9" id="KW-0175">Coiled coil</keyword>
<evidence type="ECO:0000256" key="10">
    <source>
        <dbReference type="ARBA" id="ARBA00023069"/>
    </source>
</evidence>
<feature type="compositionally biased region" description="Gly residues" evidence="14">
    <location>
        <begin position="776"/>
        <end position="788"/>
    </location>
</feature>
<dbReference type="GO" id="GO:0031514">
    <property type="term" value="C:motile cilium"/>
    <property type="evidence" value="ECO:0007669"/>
    <property type="project" value="UniProtKB-SubCell"/>
</dbReference>
<feature type="region of interest" description="Disordered" evidence="14">
    <location>
        <begin position="293"/>
        <end position="746"/>
    </location>
</feature>
<comment type="function">
    <text evidence="1">Microtubule-binding protein that localizes to the microtubular manchette of elongating spermatids.</text>
</comment>
<evidence type="ECO:0000256" key="2">
    <source>
        <dbReference type="ARBA" id="ARBA00004230"/>
    </source>
</evidence>
<feature type="region of interest" description="Disordered" evidence="14">
    <location>
        <begin position="171"/>
        <end position="196"/>
    </location>
</feature>
<dbReference type="GO" id="GO:0008017">
    <property type="term" value="F:microtubule binding"/>
    <property type="evidence" value="ECO:0007669"/>
    <property type="project" value="InterPro"/>
</dbReference>
<dbReference type="AlphaFoldDB" id="A0AAE1G3W3"/>
<feature type="compositionally biased region" description="Polar residues" evidence="14">
    <location>
        <begin position="570"/>
        <end position="584"/>
    </location>
</feature>
<gene>
    <name evidence="15" type="ORF">Pcinc_011056</name>
</gene>
<feature type="compositionally biased region" description="Basic and acidic residues" evidence="14">
    <location>
        <begin position="734"/>
        <end position="746"/>
    </location>
</feature>
<dbReference type="Proteomes" id="UP001286313">
    <property type="component" value="Unassembled WGS sequence"/>
</dbReference>
<keyword evidence="6" id="KW-0963">Cytoplasm</keyword>
<dbReference type="PANTHER" id="PTHR14320:SF2">
    <property type="entry name" value="COILED-COIL DOMAIN-CONTAINING PROTEIN 181"/>
    <property type="match status" value="1"/>
</dbReference>
<proteinExistence type="inferred from homology"/>
<dbReference type="EMBL" id="JAWQEG010000859">
    <property type="protein sequence ID" value="KAK3884671.1"/>
    <property type="molecule type" value="Genomic_DNA"/>
</dbReference>
<feature type="compositionally biased region" description="Low complexity" evidence="14">
    <location>
        <begin position="627"/>
        <end position="682"/>
    </location>
</feature>
<feature type="compositionally biased region" description="Basic residues" evidence="14">
    <location>
        <begin position="612"/>
        <end position="626"/>
    </location>
</feature>
<keyword evidence="16" id="KW-1185">Reference proteome</keyword>
<evidence type="ECO:0000256" key="9">
    <source>
        <dbReference type="ARBA" id="ARBA00023054"/>
    </source>
</evidence>